<protein>
    <submittedName>
        <fullName evidence="1">Uncharacterized protein</fullName>
    </submittedName>
</protein>
<sequence>MEINKNSGGEIKLKEAQDLIAAFQSIFPEEKKAFFIGSNHVEAILAQDRCIGVRIYNAYDEDKLTKTVVLVGVDTLGNDMKEGVIVDRTVICPPHCPTISILD</sequence>
<name>A0ABY4KBX1_9FLAO</name>
<proteinExistence type="predicted"/>
<dbReference type="Proteomes" id="UP000830583">
    <property type="component" value="Chromosome"/>
</dbReference>
<reference evidence="1" key="1">
    <citation type="submission" date="2022-04" db="EMBL/GenBank/DDBJ databases">
        <title>Consumption of N2O by Flavobacterium azooxidireducens sp. nov. isolated from Decomposing Leaf Litter of Phragmites australis (Cav.).</title>
        <authorList>
            <person name="Behrendt U."/>
            <person name="Spanner T."/>
            <person name="Augustin J."/>
            <person name="Horn M.A."/>
            <person name="Kolb S."/>
            <person name="Ulrich A."/>
        </authorList>
    </citation>
    <scope>NUCLEOTIDE SEQUENCE</scope>
    <source>
        <strain evidence="1">IGB 4-14</strain>
    </source>
</reference>
<dbReference type="RefSeq" id="WP_248433209.1">
    <property type="nucleotide sequence ID" value="NZ_CP096205.1"/>
</dbReference>
<organism evidence="1 2">
    <name type="scientific">Flavobacterium azooxidireducens</name>
    <dbReference type="NCBI Taxonomy" id="1871076"/>
    <lineage>
        <taxon>Bacteria</taxon>
        <taxon>Pseudomonadati</taxon>
        <taxon>Bacteroidota</taxon>
        <taxon>Flavobacteriia</taxon>
        <taxon>Flavobacteriales</taxon>
        <taxon>Flavobacteriaceae</taxon>
        <taxon>Flavobacterium</taxon>
    </lineage>
</organism>
<gene>
    <name evidence="1" type="ORF">M0M57_11700</name>
</gene>
<accession>A0ABY4KBX1</accession>
<evidence type="ECO:0000313" key="1">
    <source>
        <dbReference type="EMBL" id="UPQ78282.1"/>
    </source>
</evidence>
<keyword evidence="2" id="KW-1185">Reference proteome</keyword>
<dbReference type="EMBL" id="CP096205">
    <property type="protein sequence ID" value="UPQ78282.1"/>
    <property type="molecule type" value="Genomic_DNA"/>
</dbReference>
<evidence type="ECO:0000313" key="2">
    <source>
        <dbReference type="Proteomes" id="UP000830583"/>
    </source>
</evidence>